<feature type="compositionally biased region" description="Polar residues" evidence="16">
    <location>
        <begin position="921"/>
        <end position="942"/>
    </location>
</feature>
<comment type="catalytic activity">
    <reaction evidence="13">
        <text>L-threonyl-[protein] + ATP = O-phospho-L-threonyl-[protein] + ADP + H(+)</text>
        <dbReference type="Rhea" id="RHEA:46608"/>
        <dbReference type="Rhea" id="RHEA-COMP:11060"/>
        <dbReference type="Rhea" id="RHEA-COMP:11605"/>
        <dbReference type="ChEBI" id="CHEBI:15378"/>
        <dbReference type="ChEBI" id="CHEBI:30013"/>
        <dbReference type="ChEBI" id="CHEBI:30616"/>
        <dbReference type="ChEBI" id="CHEBI:61977"/>
        <dbReference type="ChEBI" id="CHEBI:456216"/>
        <dbReference type="EC" id="2.7.11.1"/>
    </reaction>
</comment>
<dbReference type="GO" id="GO:0004674">
    <property type="term" value="F:protein serine/threonine kinase activity"/>
    <property type="evidence" value="ECO:0007669"/>
    <property type="project" value="UniProtKB-KW"/>
</dbReference>
<dbReference type="GO" id="GO:0031032">
    <property type="term" value="P:actomyosin structure organization"/>
    <property type="evidence" value="ECO:0007669"/>
    <property type="project" value="TreeGrafter"/>
</dbReference>
<dbReference type="InterPro" id="IPR011009">
    <property type="entry name" value="Kinase-like_dom_sf"/>
</dbReference>
<keyword evidence="11 15" id="KW-0175">Coiled coil</keyword>
<name>A0AAD5U7E6_9FUNG</name>
<dbReference type="InterPro" id="IPR008271">
    <property type="entry name" value="Ser/Thr_kinase_AS"/>
</dbReference>
<dbReference type="InterPro" id="IPR046349">
    <property type="entry name" value="C1-like_sf"/>
</dbReference>
<evidence type="ECO:0000256" key="1">
    <source>
        <dbReference type="ARBA" id="ARBA00012513"/>
    </source>
</evidence>
<dbReference type="InterPro" id="IPR050839">
    <property type="entry name" value="Rho-assoc_Ser/Thr_Kinase"/>
</dbReference>
<comment type="catalytic activity">
    <reaction evidence="14">
        <text>L-seryl-[protein] + ATP = O-phospho-L-seryl-[protein] + ADP + H(+)</text>
        <dbReference type="Rhea" id="RHEA:17989"/>
        <dbReference type="Rhea" id="RHEA-COMP:9863"/>
        <dbReference type="Rhea" id="RHEA-COMP:11604"/>
        <dbReference type="ChEBI" id="CHEBI:15378"/>
        <dbReference type="ChEBI" id="CHEBI:29999"/>
        <dbReference type="ChEBI" id="CHEBI:30616"/>
        <dbReference type="ChEBI" id="CHEBI:83421"/>
        <dbReference type="ChEBI" id="CHEBI:456216"/>
        <dbReference type="EC" id="2.7.11.1"/>
    </reaction>
</comment>
<gene>
    <name evidence="20" type="primary">CDC42BPA</name>
    <name evidence="20" type="ORF">HK099_006333</name>
</gene>
<accession>A0AAD5U7E6</accession>
<dbReference type="GO" id="GO:0005856">
    <property type="term" value="C:cytoskeleton"/>
    <property type="evidence" value="ECO:0007669"/>
    <property type="project" value="TreeGrafter"/>
</dbReference>
<dbReference type="Gene3D" id="2.30.29.30">
    <property type="entry name" value="Pleckstrin-homology domain (PH domain)/Phosphotyrosine-binding domain (PTB)"/>
    <property type="match status" value="1"/>
</dbReference>
<dbReference type="Gene3D" id="1.10.510.10">
    <property type="entry name" value="Transferase(Phosphotransferase) domain 1"/>
    <property type="match status" value="1"/>
</dbReference>
<evidence type="ECO:0000256" key="16">
    <source>
        <dbReference type="SAM" id="MobiDB-lite"/>
    </source>
</evidence>
<dbReference type="InterPro" id="IPR000719">
    <property type="entry name" value="Prot_kinase_dom"/>
</dbReference>
<feature type="coiled-coil region" evidence="15">
    <location>
        <begin position="960"/>
        <end position="987"/>
    </location>
</feature>
<dbReference type="Pfam" id="PF00069">
    <property type="entry name" value="Pkinase"/>
    <property type="match status" value="1"/>
</dbReference>
<evidence type="ECO:0000256" key="9">
    <source>
        <dbReference type="ARBA" id="ARBA00022833"/>
    </source>
</evidence>
<dbReference type="GO" id="GO:0005737">
    <property type="term" value="C:cytoplasm"/>
    <property type="evidence" value="ECO:0007669"/>
    <property type="project" value="TreeGrafter"/>
</dbReference>
<dbReference type="FunFam" id="1.10.510.10:FF:000751">
    <property type="entry name" value="Non-specific serine/threonine protein kinase"/>
    <property type="match status" value="1"/>
</dbReference>
<keyword evidence="2" id="KW-0723">Serine/threonine-protein kinase</keyword>
<evidence type="ECO:0000256" key="6">
    <source>
        <dbReference type="ARBA" id="ARBA00022741"/>
    </source>
</evidence>
<dbReference type="InterPro" id="IPR011993">
    <property type="entry name" value="PH-like_dom_sf"/>
</dbReference>
<evidence type="ECO:0000256" key="3">
    <source>
        <dbReference type="ARBA" id="ARBA00022553"/>
    </source>
</evidence>
<dbReference type="SUPFAM" id="SSF57889">
    <property type="entry name" value="Cysteine-rich domain"/>
    <property type="match status" value="1"/>
</dbReference>
<feature type="domain" description="Phorbol-ester/DAG-type" evidence="18">
    <location>
        <begin position="1408"/>
        <end position="1461"/>
    </location>
</feature>
<feature type="region of interest" description="Disordered" evidence="16">
    <location>
        <begin position="1114"/>
        <end position="1144"/>
    </location>
</feature>
<protein>
    <recommendedName>
        <fullName evidence="1">non-specific serine/threonine protein kinase</fullName>
        <ecNumber evidence="1">2.7.11.1</ecNumber>
    </recommendedName>
</protein>
<evidence type="ECO:0000256" key="15">
    <source>
        <dbReference type="SAM" id="Coils"/>
    </source>
</evidence>
<keyword evidence="21" id="KW-1185">Reference proteome</keyword>
<evidence type="ECO:0000313" key="21">
    <source>
        <dbReference type="Proteomes" id="UP001211065"/>
    </source>
</evidence>
<dbReference type="CDD" id="cd00029">
    <property type="entry name" value="C1"/>
    <property type="match status" value="1"/>
</dbReference>
<comment type="similarity">
    <text evidence="12">Belongs to the protein kinase superfamily. STE Ser/Thr protein kinase family. COT1 subfamily.</text>
</comment>
<dbReference type="Gene3D" id="3.30.200.20">
    <property type="entry name" value="Phosphorylase Kinase, domain 1"/>
    <property type="match status" value="1"/>
</dbReference>
<dbReference type="Gene3D" id="3.30.60.20">
    <property type="match status" value="1"/>
</dbReference>
<dbReference type="SUPFAM" id="SSF56112">
    <property type="entry name" value="Protein kinase-like (PK-like)"/>
    <property type="match status" value="1"/>
</dbReference>
<evidence type="ECO:0000256" key="10">
    <source>
        <dbReference type="ARBA" id="ARBA00022840"/>
    </source>
</evidence>
<keyword evidence="9" id="KW-0862">Zinc</keyword>
<comment type="caution">
    <text evidence="20">The sequence shown here is derived from an EMBL/GenBank/DDBJ whole genome shotgun (WGS) entry which is preliminary data.</text>
</comment>
<keyword evidence="7" id="KW-0863">Zinc-finger</keyword>
<dbReference type="EMBL" id="JADGJW010000054">
    <property type="protein sequence ID" value="KAJ3225720.1"/>
    <property type="molecule type" value="Genomic_DNA"/>
</dbReference>
<feature type="region of interest" description="Disordered" evidence="16">
    <location>
        <begin position="910"/>
        <end position="944"/>
    </location>
</feature>
<keyword evidence="8 20" id="KW-0418">Kinase</keyword>
<dbReference type="Pfam" id="PF00130">
    <property type="entry name" value="C1_1"/>
    <property type="match status" value="1"/>
</dbReference>
<dbReference type="PROSITE" id="PS51285">
    <property type="entry name" value="AGC_KINASE_CTER"/>
    <property type="match status" value="1"/>
</dbReference>
<dbReference type="Pfam" id="PF25346">
    <property type="entry name" value="PH_MRCK"/>
    <property type="match status" value="1"/>
</dbReference>
<evidence type="ECO:0000256" key="13">
    <source>
        <dbReference type="ARBA" id="ARBA00047899"/>
    </source>
</evidence>
<evidence type="ECO:0000256" key="14">
    <source>
        <dbReference type="ARBA" id="ARBA00048679"/>
    </source>
</evidence>
<dbReference type="EC" id="2.7.11.1" evidence="1"/>
<keyword evidence="4" id="KW-0808">Transferase</keyword>
<evidence type="ECO:0000256" key="2">
    <source>
        <dbReference type="ARBA" id="ARBA00022527"/>
    </source>
</evidence>
<dbReference type="PROSITE" id="PS00108">
    <property type="entry name" value="PROTEIN_KINASE_ST"/>
    <property type="match status" value="1"/>
</dbReference>
<evidence type="ECO:0000313" key="20">
    <source>
        <dbReference type="EMBL" id="KAJ3225720.1"/>
    </source>
</evidence>
<dbReference type="InterPro" id="IPR002219">
    <property type="entry name" value="PKC_DAG/PE"/>
</dbReference>
<dbReference type="Proteomes" id="UP001211065">
    <property type="component" value="Unassembled WGS sequence"/>
</dbReference>
<evidence type="ECO:0000256" key="4">
    <source>
        <dbReference type="ARBA" id="ARBA00022679"/>
    </source>
</evidence>
<evidence type="ECO:0000259" key="17">
    <source>
        <dbReference type="PROSITE" id="PS50011"/>
    </source>
</evidence>
<dbReference type="PANTHER" id="PTHR22988:SF71">
    <property type="entry name" value="CITRON RHO-INTERACTING KINASE"/>
    <property type="match status" value="1"/>
</dbReference>
<dbReference type="SMART" id="SM00133">
    <property type="entry name" value="S_TK_X"/>
    <property type="match status" value="1"/>
</dbReference>
<sequence length="1599" mass="181739">MDLLTRREAAFFMEERNALVFAQSSPWITTLYSAFQDDEHLYLLMEYASGGSLRSLMNNRETVMEELEAKFYVGEILIALEELHKLNFIHRDVKPENCLIDSTGHIKLADFGSCMRLGDEKRITSGETVGTPDYICPEILRAQEGNVSYGHGCDWWSLGIILYELLFDEVPFYSESLAETYGKIMEHEKHFAYPDEHTASETVLDLMSKLICKQEIRIGSKGAEEIKDHPFFQAFDWAGIRNTKAPFIPELSGPDDTRYFEDEENESKKMAQKAIKKTKDYSGQNLPFIGYTYVQNAKPIVSLDISDSKNNKNVIMSNAQTSVDHGRLMELDREIAELKTALKKAEEKDKNSSLVQTEIELLKNKLERESNTKKKLSEKLEDLEREKNSFDNEIKQMKFDRDHERHEREELEDKLTQLKKTLDKEIKANLELQETQDSYQTLVKQITKLRTEIEDEKESSKKFSFNFSELSKAKALLELELEQLKRKQKEDESYNKETKQKISDLESKLEVAKKKLVESENEISLIMKRESDLQEKFSQLNITLVDFKNKLEQSYQVASNAEKEKAVISVELNAALKKMKELQDSFNKLSENEEKHQRSESGANESIQALKKELETLTKLKQENAEEFGQVSKCKALLELEVTELKVKLEKAEAYSKVMSSKLDFSEKRVEELNAENRSQVQINFQSSRYKKDKDNELIEIQQKLAEAFKALSEANNKASTLEKENTVLSNDIMEYTSKFEKQQANVFESENKIKDLECRIVDERKARYLIESTLKTADTEKVELGLELKRLQLRIATLKEEQTKFLQVQLEADEKTKTIGNLKSTIEKLETDLTKSQKQNLLDAKTQSICDVLKTLNADSHQQIGELNAKLQDEESRNSQLSSKVLEMEQVILQLKGNADQNMKKMAKSMDNLKAESPTGKLQSLNNLKSSDSASVNQLSPSRRGLNASKIKSVLFFKGSHQKEERDRAMQQIKDLEEEIKKTAQYSNDQLPDHERKASSISNVTASSIKTRQSEAFSFDTSEGLKGWLKIPKQGKVKKGWKRVYAVVRDYKLYTYEKEKDAEENPISKALDVIDLRSDAFYAKKVTQAELIHASSKDIDSVFKLHFSTVKRSRKESREMDHSRSESPSSGSIKEGGDTKRKSTMKKLKRLSANMLSIDTPATPTTPSPLSYNLSSLSKIDTPTQNNILNNNSNNIQDSITGKRITNLQALIALEEKYLIGAQNLLLAATAESQRLMTVQQIELFQKNIKDWKLELDKMVQELNSSSSQTGEAIVLSPGSEQGVINMVFEQDCLDWKKELEELLKKKKQEKEGILKISKSQNYGLVTLNNTSNTNSTSNLGAINNQKSPVKFTGASSKDVEGALLLVDKDISKIVEDLEILKSGNKETISKLLKSLNEHIALSACNGHYFKKRTLNKPTECGQCKEALYLASEGVKTVMECEVCHALCHNYCKLNFDISCQDYTKLKNIQPVYFMALDVADRQRWIMGIEFYLKELDKFNQYSSVPGTPLTGNLSPFKDLKSAGSLNSIGEQGLPSMQLAPPVFGSQPLSAIPDIIEMSEKNSLPKTGSLHSINSTSSNASFLVTDKKQHRVQREGGK</sequence>
<organism evidence="20 21">
    <name type="scientific">Clydaea vesicula</name>
    <dbReference type="NCBI Taxonomy" id="447962"/>
    <lineage>
        <taxon>Eukaryota</taxon>
        <taxon>Fungi</taxon>
        <taxon>Fungi incertae sedis</taxon>
        <taxon>Chytridiomycota</taxon>
        <taxon>Chytridiomycota incertae sedis</taxon>
        <taxon>Chytridiomycetes</taxon>
        <taxon>Lobulomycetales</taxon>
        <taxon>Lobulomycetaceae</taxon>
        <taxon>Clydaea</taxon>
    </lineage>
</organism>
<keyword evidence="6" id="KW-0547">Nucleotide-binding</keyword>
<dbReference type="InterPro" id="IPR057529">
    <property type="entry name" value="MRCK/ROCK_PH"/>
</dbReference>
<evidence type="ECO:0000256" key="7">
    <source>
        <dbReference type="ARBA" id="ARBA00022771"/>
    </source>
</evidence>
<dbReference type="PANTHER" id="PTHR22988">
    <property type="entry name" value="MYOTONIC DYSTROPHY S/T KINASE-RELATED"/>
    <property type="match status" value="1"/>
</dbReference>
<dbReference type="GO" id="GO:0008270">
    <property type="term" value="F:zinc ion binding"/>
    <property type="evidence" value="ECO:0007669"/>
    <property type="project" value="UniProtKB-KW"/>
</dbReference>
<feature type="domain" description="Protein kinase" evidence="17">
    <location>
        <begin position="1"/>
        <end position="232"/>
    </location>
</feature>
<dbReference type="SUPFAM" id="SSF50729">
    <property type="entry name" value="PH domain-like"/>
    <property type="match status" value="1"/>
</dbReference>
<keyword evidence="10" id="KW-0067">ATP-binding</keyword>
<dbReference type="SMART" id="SM00220">
    <property type="entry name" value="S_TKc"/>
    <property type="match status" value="1"/>
</dbReference>
<evidence type="ECO:0000256" key="11">
    <source>
        <dbReference type="ARBA" id="ARBA00023054"/>
    </source>
</evidence>
<reference evidence="20" key="1">
    <citation type="submission" date="2020-05" db="EMBL/GenBank/DDBJ databases">
        <title>Phylogenomic resolution of chytrid fungi.</title>
        <authorList>
            <person name="Stajich J.E."/>
            <person name="Amses K."/>
            <person name="Simmons R."/>
            <person name="Seto K."/>
            <person name="Myers J."/>
            <person name="Bonds A."/>
            <person name="Quandt C.A."/>
            <person name="Barry K."/>
            <person name="Liu P."/>
            <person name="Grigoriev I."/>
            <person name="Longcore J.E."/>
            <person name="James T.Y."/>
        </authorList>
    </citation>
    <scope>NUCLEOTIDE SEQUENCE</scope>
    <source>
        <strain evidence="20">JEL0476</strain>
    </source>
</reference>
<feature type="coiled-coil region" evidence="15">
    <location>
        <begin position="1243"/>
        <end position="1270"/>
    </location>
</feature>
<dbReference type="GO" id="GO:0005524">
    <property type="term" value="F:ATP binding"/>
    <property type="evidence" value="ECO:0007669"/>
    <property type="project" value="UniProtKB-KW"/>
</dbReference>
<keyword evidence="5" id="KW-0479">Metal-binding</keyword>
<evidence type="ECO:0000256" key="12">
    <source>
        <dbReference type="ARBA" id="ARBA00038271"/>
    </source>
</evidence>
<evidence type="ECO:0000256" key="8">
    <source>
        <dbReference type="ARBA" id="ARBA00022777"/>
    </source>
</evidence>
<feature type="domain" description="AGC-kinase C-terminal" evidence="19">
    <location>
        <begin position="233"/>
        <end position="303"/>
    </location>
</feature>
<dbReference type="InterPro" id="IPR000961">
    <property type="entry name" value="AGC-kinase_C"/>
</dbReference>
<evidence type="ECO:0000259" key="18">
    <source>
        <dbReference type="PROSITE" id="PS50081"/>
    </source>
</evidence>
<proteinExistence type="inferred from homology"/>
<feature type="compositionally biased region" description="Basic and acidic residues" evidence="16">
    <location>
        <begin position="1117"/>
        <end position="1126"/>
    </location>
</feature>
<dbReference type="SMART" id="SM00109">
    <property type="entry name" value="C1"/>
    <property type="match status" value="1"/>
</dbReference>
<evidence type="ECO:0000256" key="5">
    <source>
        <dbReference type="ARBA" id="ARBA00022723"/>
    </source>
</evidence>
<dbReference type="PROSITE" id="PS50011">
    <property type="entry name" value="PROTEIN_KINASE_DOM"/>
    <property type="match status" value="1"/>
</dbReference>
<dbReference type="PROSITE" id="PS50081">
    <property type="entry name" value="ZF_DAG_PE_2"/>
    <property type="match status" value="1"/>
</dbReference>
<keyword evidence="3" id="KW-0597">Phosphoprotein</keyword>
<evidence type="ECO:0000259" key="19">
    <source>
        <dbReference type="PROSITE" id="PS51285"/>
    </source>
</evidence>